<reference evidence="1" key="1">
    <citation type="submission" date="2020-02" db="EMBL/GenBank/DDBJ databases">
        <authorList>
            <person name="Meier V. D."/>
        </authorList>
    </citation>
    <scope>NUCLEOTIDE SEQUENCE</scope>
    <source>
        <strain evidence="1">AVDCRST_MAG80</strain>
    </source>
</reference>
<dbReference type="EMBL" id="CADCVC010000077">
    <property type="protein sequence ID" value="CAA9436224.1"/>
    <property type="molecule type" value="Genomic_DNA"/>
</dbReference>
<organism evidence="1">
    <name type="scientific">uncultured Rubrobacteraceae bacterium</name>
    <dbReference type="NCBI Taxonomy" id="349277"/>
    <lineage>
        <taxon>Bacteria</taxon>
        <taxon>Bacillati</taxon>
        <taxon>Actinomycetota</taxon>
        <taxon>Rubrobacteria</taxon>
        <taxon>Rubrobacterales</taxon>
        <taxon>Rubrobacteraceae</taxon>
        <taxon>environmental samples</taxon>
    </lineage>
</organism>
<dbReference type="Gene3D" id="3.40.140.10">
    <property type="entry name" value="Cytidine Deaminase, domain 2"/>
    <property type="match status" value="1"/>
</dbReference>
<dbReference type="InterPro" id="IPR016193">
    <property type="entry name" value="Cytidine_deaminase-like"/>
</dbReference>
<gene>
    <name evidence="1" type="ORF">AVDCRST_MAG80-925</name>
</gene>
<evidence type="ECO:0000313" key="1">
    <source>
        <dbReference type="EMBL" id="CAA9436224.1"/>
    </source>
</evidence>
<protein>
    <submittedName>
        <fullName evidence="1">Cytidine and deoxycytidylate deaminase family protein</fullName>
    </submittedName>
</protein>
<proteinExistence type="predicted"/>
<dbReference type="AlphaFoldDB" id="A0A6J4Q7S2"/>
<sequence length="37" mass="3999">MCFGAIPWSGIRRLVCGAREEDARAIGFDEGQKCPTG</sequence>
<accession>A0A6J4Q7S2</accession>
<dbReference type="GO" id="GO:0003824">
    <property type="term" value="F:catalytic activity"/>
    <property type="evidence" value="ECO:0007669"/>
    <property type="project" value="InterPro"/>
</dbReference>
<name>A0A6J4Q7S2_9ACTN</name>
<dbReference type="SUPFAM" id="SSF53927">
    <property type="entry name" value="Cytidine deaminase-like"/>
    <property type="match status" value="1"/>
</dbReference>